<feature type="compositionally biased region" description="Basic and acidic residues" evidence="1">
    <location>
        <begin position="18"/>
        <end position="28"/>
    </location>
</feature>
<gene>
    <name evidence="2" type="ORF">MMUR_28850</name>
</gene>
<evidence type="ECO:0000313" key="2">
    <source>
        <dbReference type="EMBL" id="GFG58749.1"/>
    </source>
</evidence>
<protein>
    <submittedName>
        <fullName evidence="2">Uncharacterized protein</fullName>
    </submittedName>
</protein>
<keyword evidence="3" id="KW-1185">Reference proteome</keyword>
<evidence type="ECO:0000256" key="1">
    <source>
        <dbReference type="SAM" id="MobiDB-lite"/>
    </source>
</evidence>
<feature type="region of interest" description="Disordered" evidence="1">
    <location>
        <begin position="1"/>
        <end position="34"/>
    </location>
</feature>
<feature type="compositionally biased region" description="Basic and acidic residues" evidence="1">
    <location>
        <begin position="1"/>
        <end position="10"/>
    </location>
</feature>
<proteinExistence type="predicted"/>
<evidence type="ECO:0000313" key="3">
    <source>
        <dbReference type="Proteomes" id="UP000465241"/>
    </source>
</evidence>
<name>A0A7I9WME0_9MYCO</name>
<accession>A0A7I9WME0</accession>
<organism evidence="2 3">
    <name type="scientific">Mycolicibacterium murale</name>
    <dbReference type="NCBI Taxonomy" id="182220"/>
    <lineage>
        <taxon>Bacteria</taxon>
        <taxon>Bacillati</taxon>
        <taxon>Actinomycetota</taxon>
        <taxon>Actinomycetes</taxon>
        <taxon>Mycobacteriales</taxon>
        <taxon>Mycobacteriaceae</taxon>
        <taxon>Mycolicibacterium</taxon>
    </lineage>
</organism>
<dbReference type="EMBL" id="BLKT01000003">
    <property type="protein sequence ID" value="GFG58749.1"/>
    <property type="molecule type" value="Genomic_DNA"/>
</dbReference>
<dbReference type="Proteomes" id="UP000465241">
    <property type="component" value="Unassembled WGS sequence"/>
</dbReference>
<dbReference type="AlphaFoldDB" id="A0A7I9WME0"/>
<reference evidence="2 3" key="1">
    <citation type="journal article" date="2019" name="Emerg. Microbes Infect.">
        <title>Comprehensive subspecies identification of 175 nontuberculous mycobacteria species based on 7547 genomic profiles.</title>
        <authorList>
            <person name="Matsumoto Y."/>
            <person name="Kinjo T."/>
            <person name="Motooka D."/>
            <person name="Nabeya D."/>
            <person name="Jung N."/>
            <person name="Uechi K."/>
            <person name="Horii T."/>
            <person name="Iida T."/>
            <person name="Fujita J."/>
            <person name="Nakamura S."/>
        </authorList>
    </citation>
    <scope>NUCLEOTIDE SEQUENCE [LARGE SCALE GENOMIC DNA]</scope>
    <source>
        <strain evidence="2 3">JCM 13392</strain>
    </source>
</reference>
<comment type="caution">
    <text evidence="2">The sequence shown here is derived from an EMBL/GenBank/DDBJ whole genome shotgun (WGS) entry which is preliminary data.</text>
</comment>
<sequence>MPSQRHRESEDQGGDDDQQCHQDGDERTIQQGSDRLCYDRPVKLHGLQTGDGDIAGVERVALQDSQHDSVVAEFSEGT</sequence>